<dbReference type="CDD" id="cd00156">
    <property type="entry name" value="REC"/>
    <property type="match status" value="1"/>
</dbReference>
<dbReference type="Gene3D" id="3.40.50.2300">
    <property type="match status" value="1"/>
</dbReference>
<evidence type="ECO:0000313" key="5">
    <source>
        <dbReference type="Proteomes" id="UP000218282"/>
    </source>
</evidence>
<dbReference type="PROSITE" id="PS50110">
    <property type="entry name" value="RESPONSE_REGULATORY"/>
    <property type="match status" value="1"/>
</dbReference>
<dbReference type="Gene3D" id="2.40.50.1020">
    <property type="entry name" value="LytTr DNA-binding domain"/>
    <property type="match status" value="1"/>
</dbReference>
<dbReference type="AlphaFoldDB" id="A0A2A5S576"/>
<evidence type="ECO:0000313" key="4">
    <source>
        <dbReference type="EMBL" id="PCS08602.1"/>
    </source>
</evidence>
<gene>
    <name evidence="4" type="ORF">RU86_GL000986</name>
</gene>
<dbReference type="EMBL" id="JXJW01000002">
    <property type="protein sequence ID" value="PCS08602.1"/>
    <property type="molecule type" value="Genomic_DNA"/>
</dbReference>
<dbReference type="PROSITE" id="PS50930">
    <property type="entry name" value="HTH_LYTTR"/>
    <property type="match status" value="1"/>
</dbReference>
<keyword evidence="1" id="KW-0597">Phosphoprotein</keyword>
<feature type="domain" description="HTH LytTR-type" evidence="3">
    <location>
        <begin position="129"/>
        <end position="231"/>
    </location>
</feature>
<dbReference type="GO" id="GO:0000156">
    <property type="term" value="F:phosphorelay response regulator activity"/>
    <property type="evidence" value="ECO:0007669"/>
    <property type="project" value="InterPro"/>
</dbReference>
<dbReference type="InterPro" id="IPR046947">
    <property type="entry name" value="LytR-like"/>
</dbReference>
<comment type="caution">
    <text evidence="4">The sequence shown here is derived from an EMBL/GenBank/DDBJ whole genome shotgun (WGS) entry which is preliminary data.</text>
</comment>
<evidence type="ECO:0000259" key="3">
    <source>
        <dbReference type="PROSITE" id="PS50930"/>
    </source>
</evidence>
<dbReference type="Proteomes" id="UP000218282">
    <property type="component" value="Unassembled WGS sequence"/>
</dbReference>
<keyword evidence="5" id="KW-1185">Reference proteome</keyword>
<organism evidence="4 5">
    <name type="scientific">Pseudolactococcus piscium</name>
    <dbReference type="NCBI Taxonomy" id="1364"/>
    <lineage>
        <taxon>Bacteria</taxon>
        <taxon>Bacillati</taxon>
        <taxon>Bacillota</taxon>
        <taxon>Bacilli</taxon>
        <taxon>Lactobacillales</taxon>
        <taxon>Streptococcaceae</taxon>
        <taxon>Pseudolactococcus</taxon>
    </lineage>
</organism>
<dbReference type="PANTHER" id="PTHR37299">
    <property type="entry name" value="TRANSCRIPTIONAL REGULATOR-RELATED"/>
    <property type="match status" value="1"/>
</dbReference>
<proteinExistence type="predicted"/>
<dbReference type="GO" id="GO:0003677">
    <property type="term" value="F:DNA binding"/>
    <property type="evidence" value="ECO:0007669"/>
    <property type="project" value="InterPro"/>
</dbReference>
<evidence type="ECO:0000256" key="1">
    <source>
        <dbReference type="PROSITE-ProRule" id="PRU00169"/>
    </source>
</evidence>
<feature type="modified residue" description="4-aspartylphosphate" evidence="1">
    <location>
        <position position="56"/>
    </location>
</feature>
<name>A0A2A5S576_9LACT</name>
<dbReference type="PANTHER" id="PTHR37299:SF1">
    <property type="entry name" value="STAGE 0 SPORULATION PROTEIN A HOMOLOG"/>
    <property type="match status" value="1"/>
</dbReference>
<dbReference type="RefSeq" id="WP_096813633.1">
    <property type="nucleotide sequence ID" value="NZ_JXJW01000002.1"/>
</dbReference>
<dbReference type="InterPro" id="IPR001789">
    <property type="entry name" value="Sig_transdc_resp-reg_receiver"/>
</dbReference>
<sequence>MILKVAICDDDNAVSSQIEQILQSYGKVIFEIDVYYTPEKLMHALAYETYDFYILDIVFPTSSGLEIATTIRTINQTVPIIFLTTYSAYMEQVFKVNTFDYLLKPVLASDLTATLDRLTHYLQLSDATFQFQFNKIVYRIPLRHICYFEKCRRTVFIHLANGEEFETILTTKSLLEKLSADFVQIHHSYIINVTYIQKLSQKSMLLTSHKQQISLPISRKFKTIAKEQILIRLRETI</sequence>
<accession>A0A2A5S576</accession>
<feature type="domain" description="Response regulatory" evidence="2">
    <location>
        <begin position="4"/>
        <end position="119"/>
    </location>
</feature>
<dbReference type="SMART" id="SM00850">
    <property type="entry name" value="LytTR"/>
    <property type="match status" value="1"/>
</dbReference>
<dbReference type="SUPFAM" id="SSF52172">
    <property type="entry name" value="CheY-like"/>
    <property type="match status" value="1"/>
</dbReference>
<dbReference type="InterPro" id="IPR011006">
    <property type="entry name" value="CheY-like_superfamily"/>
</dbReference>
<reference evidence="4 5" key="1">
    <citation type="submission" date="2014-12" db="EMBL/GenBank/DDBJ databases">
        <title>Draft genome sequences of 10 type strains of Lactococcus.</title>
        <authorList>
            <person name="Sun Z."/>
            <person name="Zhong Z."/>
            <person name="Liu W."/>
            <person name="Zhang W."/>
            <person name="Zhang H."/>
        </authorList>
    </citation>
    <scope>NUCLEOTIDE SEQUENCE [LARGE SCALE GENOMIC DNA]</scope>
    <source>
        <strain evidence="4 5">DSM 6634</strain>
    </source>
</reference>
<protein>
    <submittedName>
        <fullName evidence="4">Response regulator</fullName>
    </submittedName>
</protein>
<evidence type="ECO:0000259" key="2">
    <source>
        <dbReference type="PROSITE" id="PS50110"/>
    </source>
</evidence>
<dbReference type="Pfam" id="PF00072">
    <property type="entry name" value="Response_reg"/>
    <property type="match status" value="1"/>
</dbReference>
<dbReference type="Pfam" id="PF04397">
    <property type="entry name" value="LytTR"/>
    <property type="match status" value="1"/>
</dbReference>
<dbReference type="SMART" id="SM00448">
    <property type="entry name" value="REC"/>
    <property type="match status" value="1"/>
</dbReference>
<dbReference type="InterPro" id="IPR007492">
    <property type="entry name" value="LytTR_DNA-bd_dom"/>
</dbReference>